<keyword evidence="4" id="KW-0328">Glycosyltransferase</keyword>
<dbReference type="PANTHER" id="PTHR11926:SF1498">
    <property type="entry name" value="GLYCOSYLTRANSFERASE"/>
    <property type="match status" value="1"/>
</dbReference>
<dbReference type="PROSITE" id="PS00375">
    <property type="entry name" value="UDPGT"/>
    <property type="match status" value="1"/>
</dbReference>
<evidence type="ECO:0000256" key="5">
    <source>
        <dbReference type="RuleBase" id="RU362057"/>
    </source>
</evidence>
<dbReference type="EC" id="2.4.1.-" evidence="5"/>
<dbReference type="RefSeq" id="XP_022151651.1">
    <property type="nucleotide sequence ID" value="XM_022295959.1"/>
</dbReference>
<dbReference type="Pfam" id="PF00201">
    <property type="entry name" value="UDPGT"/>
    <property type="match status" value="1"/>
</dbReference>
<evidence type="ECO:0000256" key="1">
    <source>
        <dbReference type="ARBA" id="ARBA00004721"/>
    </source>
</evidence>
<dbReference type="GO" id="GO:0080044">
    <property type="term" value="F:quercetin 7-O-glucosyltransferase activity"/>
    <property type="evidence" value="ECO:0007669"/>
    <property type="project" value="TreeGrafter"/>
</dbReference>
<dbReference type="AlphaFoldDB" id="A0A6J1DFB2"/>
<dbReference type="CDD" id="cd03784">
    <property type="entry name" value="GT1_Gtf-like"/>
    <property type="match status" value="1"/>
</dbReference>
<evidence type="ECO:0000256" key="2">
    <source>
        <dbReference type="ARBA" id="ARBA00009995"/>
    </source>
</evidence>
<organism evidence="7 8">
    <name type="scientific">Momordica charantia</name>
    <name type="common">Bitter gourd</name>
    <name type="synonym">Balsam pear</name>
    <dbReference type="NCBI Taxonomy" id="3673"/>
    <lineage>
        <taxon>Eukaryota</taxon>
        <taxon>Viridiplantae</taxon>
        <taxon>Streptophyta</taxon>
        <taxon>Embryophyta</taxon>
        <taxon>Tracheophyta</taxon>
        <taxon>Spermatophyta</taxon>
        <taxon>Magnoliopsida</taxon>
        <taxon>eudicotyledons</taxon>
        <taxon>Gunneridae</taxon>
        <taxon>Pentapetalae</taxon>
        <taxon>rosids</taxon>
        <taxon>fabids</taxon>
        <taxon>Cucurbitales</taxon>
        <taxon>Cucurbitaceae</taxon>
        <taxon>Momordiceae</taxon>
        <taxon>Momordica</taxon>
    </lineage>
</organism>
<dbReference type="InterPro" id="IPR058980">
    <property type="entry name" value="Glyco_transf_N"/>
</dbReference>
<protein>
    <recommendedName>
        <fullName evidence="5">Glycosyltransferase</fullName>
        <ecNumber evidence="5">2.4.1.-</ecNumber>
    </recommendedName>
</protein>
<evidence type="ECO:0000313" key="7">
    <source>
        <dbReference type="Proteomes" id="UP000504603"/>
    </source>
</evidence>
<dbReference type="InterPro" id="IPR035595">
    <property type="entry name" value="UDP_glycos_trans_CS"/>
</dbReference>
<dbReference type="Proteomes" id="UP000504603">
    <property type="component" value="Unplaced"/>
</dbReference>
<evidence type="ECO:0000259" key="6">
    <source>
        <dbReference type="Pfam" id="PF26168"/>
    </source>
</evidence>
<name>A0A6J1DFB2_MOMCH</name>
<dbReference type="Pfam" id="PF26168">
    <property type="entry name" value="Glyco_transf_N"/>
    <property type="match status" value="1"/>
</dbReference>
<dbReference type="InterPro" id="IPR002213">
    <property type="entry name" value="UDP_glucos_trans"/>
</dbReference>
<dbReference type="FunFam" id="3.40.50.2000:FF:000055">
    <property type="entry name" value="Glycosyltransferase"/>
    <property type="match status" value="1"/>
</dbReference>
<comment type="similarity">
    <text evidence="2 4">Belongs to the UDP-glycosyltransferase family.</text>
</comment>
<comment type="pathway">
    <text evidence="1">Secondary metabolite biosynthesis; terpenoid biosynthesis.</text>
</comment>
<dbReference type="SUPFAM" id="SSF53756">
    <property type="entry name" value="UDP-Glycosyltransferase/glycogen phosphorylase"/>
    <property type="match status" value="1"/>
</dbReference>
<evidence type="ECO:0000256" key="3">
    <source>
        <dbReference type="ARBA" id="ARBA00022679"/>
    </source>
</evidence>
<dbReference type="FunFam" id="3.40.50.2000:FF:000027">
    <property type="entry name" value="Glycosyltransferase"/>
    <property type="match status" value="1"/>
</dbReference>
<sequence>MASYDVKPHVVCIPFPAQSHINAMLSIAKLLHERGFYVTFVNTEYNHKRIIKSRGPDSLHGLSDFRFETIPDGMPEASDIDAPQDLRALCVSSFENFLAPFCSLISRLNDASSGDSSIPPINRIVGDGLCSFSIQAATEFNVPIAQFWPISACSLLGFIHLQELVNRGITPLKDESYLTNGYLETTIIDWISGMENIRLKDLPSFARATDPNDIFLNFLIQETQRTVKASAIILNTFDALDQQVLDALSQFLPPIYTIGPLHLLTKQIKHQNLAAIATNLWPENPDCIKWLDSHEPDSVIYVNFGSITVMKLHHLVEFAWGLANSKKSFLWIIRPDLVRGDSAILPCEFMEETKGRGMIASWCAQEEVLKHESVAGFLTHCGWNSVVESISYGVPMISWPFFADQPTTCRYCCVEWGIGMEINGDVKRDEVESCIREVTEGEKGEDMKRRIVGLKSKAEESCKSGGSSHCNFDKLIVEILLNC</sequence>
<proteinExistence type="inferred from homology"/>
<dbReference type="GeneID" id="111019561"/>
<gene>
    <name evidence="8" type="primary">LOC111019561</name>
</gene>
<dbReference type="KEGG" id="mcha:111019561"/>
<evidence type="ECO:0000313" key="8">
    <source>
        <dbReference type="RefSeq" id="XP_022151651.1"/>
    </source>
</evidence>
<accession>A0A6J1DFB2</accession>
<evidence type="ECO:0000256" key="4">
    <source>
        <dbReference type="RuleBase" id="RU003718"/>
    </source>
</evidence>
<dbReference type="GO" id="GO:0080043">
    <property type="term" value="F:quercetin 3-O-glucosyltransferase activity"/>
    <property type="evidence" value="ECO:0007669"/>
    <property type="project" value="TreeGrafter"/>
</dbReference>
<reference evidence="8" key="1">
    <citation type="submission" date="2025-08" db="UniProtKB">
        <authorList>
            <consortium name="RefSeq"/>
        </authorList>
    </citation>
    <scope>IDENTIFICATION</scope>
    <source>
        <strain evidence="8">OHB3-1</strain>
    </source>
</reference>
<keyword evidence="7" id="KW-1185">Reference proteome</keyword>
<dbReference type="Gene3D" id="3.40.50.2000">
    <property type="entry name" value="Glycogen Phosphorylase B"/>
    <property type="match status" value="2"/>
</dbReference>
<feature type="domain" description="Glycosyltransferase N-terminal" evidence="6">
    <location>
        <begin position="10"/>
        <end position="67"/>
    </location>
</feature>
<dbReference type="OrthoDB" id="5835829at2759"/>
<keyword evidence="3 4" id="KW-0808">Transferase</keyword>
<dbReference type="PANTHER" id="PTHR11926">
    <property type="entry name" value="GLUCOSYL/GLUCURONOSYL TRANSFERASES"/>
    <property type="match status" value="1"/>
</dbReference>